<dbReference type="EMBL" id="QNRH01000004">
    <property type="protein sequence ID" value="RBO94662.1"/>
    <property type="molecule type" value="Genomic_DNA"/>
</dbReference>
<sequence length="169" mass="18196">MGDEEDRRGKILTLDQTSVSGFATMAQKVLITAVDQRGGRSDKGDDRGAQSRCLPRLSANARLAVNGDGNLTIGRVVGVSVGSLHHQAKPPALIRRHPGVAARGSPGQHVPEPENGFEPIRQIFVKWQNDRRLRIGIGVGEDQILNAVSGVTDTICPLWSADGISKIYR</sequence>
<dbReference type="AlphaFoldDB" id="A0A366DX65"/>
<protein>
    <submittedName>
        <fullName evidence="1">Uncharacterized protein</fullName>
    </submittedName>
</protein>
<evidence type="ECO:0000313" key="1">
    <source>
        <dbReference type="EMBL" id="RBO94662.1"/>
    </source>
</evidence>
<keyword evidence="2" id="KW-1185">Reference proteome</keyword>
<name>A0A366DX65_9HYPH</name>
<organism evidence="1 2">
    <name type="scientific">Pseudochrobactrum asaccharolyticum</name>
    <dbReference type="NCBI Taxonomy" id="354351"/>
    <lineage>
        <taxon>Bacteria</taxon>
        <taxon>Pseudomonadati</taxon>
        <taxon>Pseudomonadota</taxon>
        <taxon>Alphaproteobacteria</taxon>
        <taxon>Hyphomicrobiales</taxon>
        <taxon>Brucellaceae</taxon>
        <taxon>Pseudochrobactrum</taxon>
    </lineage>
</organism>
<comment type="caution">
    <text evidence="1">The sequence shown here is derived from an EMBL/GenBank/DDBJ whole genome shotgun (WGS) entry which is preliminary data.</text>
</comment>
<evidence type="ECO:0000313" key="2">
    <source>
        <dbReference type="Proteomes" id="UP000252893"/>
    </source>
</evidence>
<accession>A0A366DX65</accession>
<reference evidence="1 2" key="1">
    <citation type="submission" date="2018-06" db="EMBL/GenBank/DDBJ databases">
        <title>Genomic Encyclopedia of Type Strains, Phase IV (KMG-IV): sequencing the most valuable type-strain genomes for metagenomic binning, comparative biology and taxonomic classification.</title>
        <authorList>
            <person name="Goeker M."/>
        </authorList>
    </citation>
    <scope>NUCLEOTIDE SEQUENCE [LARGE SCALE GENOMIC DNA]</scope>
    <source>
        <strain evidence="1 2">DSM 25619</strain>
    </source>
</reference>
<gene>
    <name evidence="1" type="ORF">DFR47_10420</name>
</gene>
<proteinExistence type="predicted"/>
<dbReference type="Proteomes" id="UP000252893">
    <property type="component" value="Unassembled WGS sequence"/>
</dbReference>